<sequence>MKIRARPALTALTALTACVLAGGLLQAQDTELSPQDQAKLDTYNAFRADIASFLPTVNFYDTAALPVTFPFREVMAHVVVDLSFDGETALPVMLDTGAPTILTDALIEARGGETVFEAPGLAGGGAIVWTPTTLIPSATVQGTLAIDSLTAGSGWAADGAFYCITQHGLLGAPAMRNGIWQVDYGANEITVAASLDQLDHIEGAIALPFTIKPGTTSPTPHVQLQVGNGTLEFVVDSGGGIPLTINTKDLASVGVEVPESAPKMTNIAGGAAGAFEFTLNALQLPVGIAGTEITTTVFVGDGMAPGVAGNMGHMFLKDYVVTFDWASETISLDPLATDGGLSGMTDVPAAGVGLQPDGSIMVTSMAVGGRADEAGLVLGETVVSINGQDVTGNGPDLFCDLSAAGIATITTEAGQTYDVSDIEGFLAIAD</sequence>
<feature type="signal peptide" evidence="1">
    <location>
        <begin position="1"/>
        <end position="27"/>
    </location>
</feature>
<reference evidence="2 3" key="1">
    <citation type="submission" date="2024-07" db="EMBL/GenBank/DDBJ databases">
        <authorList>
            <person name="Kang M."/>
        </authorList>
    </citation>
    <scope>NUCLEOTIDE SEQUENCE [LARGE SCALE GENOMIC DNA]</scope>
    <source>
        <strain evidence="2 3">DFM31</strain>
    </source>
</reference>
<evidence type="ECO:0008006" key="4">
    <source>
        <dbReference type="Google" id="ProtNLM"/>
    </source>
</evidence>
<evidence type="ECO:0000313" key="2">
    <source>
        <dbReference type="EMBL" id="MEV8468771.1"/>
    </source>
</evidence>
<organism evidence="2 3">
    <name type="scientific">Meridianimarinicoccus marinus</name>
    <dbReference type="NCBI Taxonomy" id="3231483"/>
    <lineage>
        <taxon>Bacteria</taxon>
        <taxon>Pseudomonadati</taxon>
        <taxon>Pseudomonadota</taxon>
        <taxon>Alphaproteobacteria</taxon>
        <taxon>Rhodobacterales</taxon>
        <taxon>Paracoccaceae</taxon>
        <taxon>Meridianimarinicoccus</taxon>
    </lineage>
</organism>
<proteinExistence type="predicted"/>
<evidence type="ECO:0000256" key="1">
    <source>
        <dbReference type="SAM" id="SignalP"/>
    </source>
</evidence>
<dbReference type="InterPro" id="IPR036034">
    <property type="entry name" value="PDZ_sf"/>
</dbReference>
<name>A0ABV3LBG9_9RHOB</name>
<dbReference type="EMBL" id="JBFBVU010000040">
    <property type="protein sequence ID" value="MEV8468771.1"/>
    <property type="molecule type" value="Genomic_DNA"/>
</dbReference>
<keyword evidence="3" id="KW-1185">Reference proteome</keyword>
<keyword evidence="1" id="KW-0732">Signal</keyword>
<gene>
    <name evidence="2" type="ORF">AB0T83_18590</name>
</gene>
<evidence type="ECO:0000313" key="3">
    <source>
        <dbReference type="Proteomes" id="UP001553161"/>
    </source>
</evidence>
<feature type="chain" id="PRO_5046278455" description="PDZ domain-containing protein" evidence="1">
    <location>
        <begin position="28"/>
        <end position="430"/>
    </location>
</feature>
<dbReference type="Gene3D" id="2.40.70.10">
    <property type="entry name" value="Acid Proteases"/>
    <property type="match status" value="1"/>
</dbReference>
<dbReference type="Proteomes" id="UP001553161">
    <property type="component" value="Unassembled WGS sequence"/>
</dbReference>
<dbReference type="InterPro" id="IPR021109">
    <property type="entry name" value="Peptidase_aspartic_dom_sf"/>
</dbReference>
<protein>
    <recommendedName>
        <fullName evidence="4">PDZ domain-containing protein</fullName>
    </recommendedName>
</protein>
<comment type="caution">
    <text evidence="2">The sequence shown here is derived from an EMBL/GenBank/DDBJ whole genome shotgun (WGS) entry which is preliminary data.</text>
</comment>
<accession>A0ABV3LBG9</accession>
<dbReference type="PROSITE" id="PS51257">
    <property type="entry name" value="PROKAR_LIPOPROTEIN"/>
    <property type="match status" value="1"/>
</dbReference>
<dbReference type="SUPFAM" id="SSF50156">
    <property type="entry name" value="PDZ domain-like"/>
    <property type="match status" value="1"/>
</dbReference>